<gene>
    <name evidence="1" type="ORF">CEN44_20150</name>
</gene>
<keyword evidence="2" id="KW-1185">Reference proteome</keyword>
<dbReference type="SUPFAM" id="SSF53448">
    <property type="entry name" value="Nucleotide-diphospho-sugar transferases"/>
    <property type="match status" value="1"/>
</dbReference>
<evidence type="ECO:0000313" key="2">
    <source>
        <dbReference type="Proteomes" id="UP000235036"/>
    </source>
</evidence>
<proteinExistence type="predicted"/>
<reference evidence="1 2" key="1">
    <citation type="submission" date="2017-08" db="EMBL/GenBank/DDBJ databases">
        <title>Genomes of Fischerella (Mastigocladus) sp. strains.</title>
        <authorList>
            <person name="Miller S.R."/>
        </authorList>
    </citation>
    <scope>NUCLEOTIDE SEQUENCE [LARGE SCALE GENOMIC DNA]</scope>
    <source>
        <strain evidence="1 2">CCMEE 5323</strain>
    </source>
</reference>
<dbReference type="AlphaFoldDB" id="A0A2N6JYY6"/>
<dbReference type="InterPro" id="IPR029044">
    <property type="entry name" value="Nucleotide-diphossugar_trans"/>
</dbReference>
<evidence type="ECO:0000313" key="1">
    <source>
        <dbReference type="EMBL" id="PLZ86348.1"/>
    </source>
</evidence>
<sequence>MTKTKSKQLPQNQYSRLPKVPITHEGNTSLLMKWITWLNFNGAYKFIDRSKGSQRLLVILAGYKDFLWPLTLNRIAKFIPSDIDVCIASSGLYVAPLAQLAENLGWSYLYTKDNKVALVQNLAIANHPQAKWIYKLDEDIFISEGFFDSLQEGYLRIKKEGLYYPGVCAPILNINGYSYINFLKIIAAEKEYKDKFGELIHAASDIKAQSDGEAAKWLWKKSLPFDEIASYIKAQPFSYSPVPHRFSIGAILFEKELWERIGGLRTSFSQGGLGLDESHLCKDCMNLSRPIIVLHNVFAGHFSFRPQEAAMREYLQEIYPQLSLETIPAEAREVLSSQAK</sequence>
<comment type="caution">
    <text evidence="1">The sequence shown here is derived from an EMBL/GenBank/DDBJ whole genome shotgun (WGS) entry which is preliminary data.</text>
</comment>
<organism evidence="1 2">
    <name type="scientific">Fischerella muscicola CCMEE 5323</name>
    <dbReference type="NCBI Taxonomy" id="2019572"/>
    <lineage>
        <taxon>Bacteria</taxon>
        <taxon>Bacillati</taxon>
        <taxon>Cyanobacteriota</taxon>
        <taxon>Cyanophyceae</taxon>
        <taxon>Nostocales</taxon>
        <taxon>Hapalosiphonaceae</taxon>
        <taxon>Fischerella</taxon>
    </lineage>
</organism>
<name>A0A2N6JYY6_FISMU</name>
<accession>A0A2N6JYY6</accession>
<dbReference type="RefSeq" id="WP_016869255.1">
    <property type="nucleotide sequence ID" value="NZ_CAWNVR010000590.1"/>
</dbReference>
<dbReference type="Gene3D" id="3.90.550.10">
    <property type="entry name" value="Spore Coat Polysaccharide Biosynthesis Protein SpsA, Chain A"/>
    <property type="match status" value="1"/>
</dbReference>
<protein>
    <submittedName>
        <fullName evidence="1">Uncharacterized protein</fullName>
    </submittedName>
</protein>
<dbReference type="EMBL" id="NRQW01000469">
    <property type="protein sequence ID" value="PLZ86348.1"/>
    <property type="molecule type" value="Genomic_DNA"/>
</dbReference>
<dbReference type="Proteomes" id="UP000235036">
    <property type="component" value="Unassembled WGS sequence"/>
</dbReference>